<dbReference type="Gene3D" id="1.20.1050.10">
    <property type="match status" value="1"/>
</dbReference>
<dbReference type="SUPFAM" id="SSF52833">
    <property type="entry name" value="Thioredoxin-like"/>
    <property type="match status" value="1"/>
</dbReference>
<name>A0A8H6S4U9_9AGAR</name>
<evidence type="ECO:0000256" key="2">
    <source>
        <dbReference type="ARBA" id="ARBA00022679"/>
    </source>
</evidence>
<reference evidence="5" key="1">
    <citation type="submission" date="2020-05" db="EMBL/GenBank/DDBJ databases">
        <title>Mycena genomes resolve the evolution of fungal bioluminescence.</title>
        <authorList>
            <person name="Tsai I.J."/>
        </authorList>
    </citation>
    <scope>NUCLEOTIDE SEQUENCE</scope>
    <source>
        <strain evidence="5">171206Taipei</strain>
    </source>
</reference>
<evidence type="ECO:0000313" key="6">
    <source>
        <dbReference type="Proteomes" id="UP000636479"/>
    </source>
</evidence>
<sequence length="214" mass="23828">MVLKLYSANHPIGGSLLVGVVLSELRVPFELAQLDLSVPAREHKTASYMALQPFGQVPAIVCPPHSKLSRSLTIRAGRRRLRPLRIARDLAAALFEQAASVEYSHFQPHALKIYLHGYLFPKINLPYDLLELNTAKTALDVTLDVYEATLGKQAYLCGNEITLVDLFHVAFGAHLLAAGYDGLGTSQRPNVQRWWTMVSSRSTLTQYQSGWKEN</sequence>
<organism evidence="5 6">
    <name type="scientific">Mycena indigotica</name>
    <dbReference type="NCBI Taxonomy" id="2126181"/>
    <lineage>
        <taxon>Eukaryota</taxon>
        <taxon>Fungi</taxon>
        <taxon>Dikarya</taxon>
        <taxon>Basidiomycota</taxon>
        <taxon>Agaricomycotina</taxon>
        <taxon>Agaricomycetes</taxon>
        <taxon>Agaricomycetidae</taxon>
        <taxon>Agaricales</taxon>
        <taxon>Marasmiineae</taxon>
        <taxon>Mycenaceae</taxon>
        <taxon>Mycena</taxon>
    </lineage>
</organism>
<dbReference type="AlphaFoldDB" id="A0A8H6S4U9"/>
<feature type="domain" description="GST C-terminal" evidence="4">
    <location>
        <begin position="88"/>
        <end position="214"/>
    </location>
</feature>
<dbReference type="GO" id="GO:0005737">
    <property type="term" value="C:cytoplasm"/>
    <property type="evidence" value="ECO:0007669"/>
    <property type="project" value="TreeGrafter"/>
</dbReference>
<dbReference type="PANTHER" id="PTHR43900:SF3">
    <property type="entry name" value="GLUTATHIONE S-TRANSFERASE RHO"/>
    <property type="match status" value="1"/>
</dbReference>
<dbReference type="Pfam" id="PF00043">
    <property type="entry name" value="GST_C"/>
    <property type="match status" value="1"/>
</dbReference>
<dbReference type="RefSeq" id="XP_037214803.1">
    <property type="nucleotide sequence ID" value="XM_037368835.1"/>
</dbReference>
<evidence type="ECO:0000256" key="1">
    <source>
        <dbReference type="ARBA" id="ARBA00012452"/>
    </source>
</evidence>
<keyword evidence="2 5" id="KW-0808">Transferase</keyword>
<dbReference type="GeneID" id="59351351"/>
<gene>
    <name evidence="5" type="ORF">MIND_01233900</name>
</gene>
<dbReference type="Proteomes" id="UP000636479">
    <property type="component" value="Unassembled WGS sequence"/>
</dbReference>
<dbReference type="InterPro" id="IPR036249">
    <property type="entry name" value="Thioredoxin-like_sf"/>
</dbReference>
<evidence type="ECO:0000259" key="4">
    <source>
        <dbReference type="PROSITE" id="PS50405"/>
    </source>
</evidence>
<proteinExistence type="predicted"/>
<dbReference type="InterPro" id="IPR004046">
    <property type="entry name" value="GST_C"/>
</dbReference>
<dbReference type="GO" id="GO:0043295">
    <property type="term" value="F:glutathione binding"/>
    <property type="evidence" value="ECO:0007669"/>
    <property type="project" value="TreeGrafter"/>
</dbReference>
<dbReference type="PANTHER" id="PTHR43900">
    <property type="entry name" value="GLUTATHIONE S-TRANSFERASE RHO"/>
    <property type="match status" value="1"/>
</dbReference>
<dbReference type="GO" id="GO:0004364">
    <property type="term" value="F:glutathione transferase activity"/>
    <property type="evidence" value="ECO:0007669"/>
    <property type="project" value="UniProtKB-EC"/>
</dbReference>
<protein>
    <recommendedName>
        <fullName evidence="1">glutathione transferase</fullName>
        <ecNumber evidence="1">2.5.1.18</ecNumber>
    </recommendedName>
</protein>
<accession>A0A8H6S4U9</accession>
<dbReference type="EMBL" id="JACAZF010000012">
    <property type="protein sequence ID" value="KAF7292076.1"/>
    <property type="molecule type" value="Genomic_DNA"/>
</dbReference>
<dbReference type="InterPro" id="IPR010987">
    <property type="entry name" value="Glutathione-S-Trfase_C-like"/>
</dbReference>
<dbReference type="InterPro" id="IPR036282">
    <property type="entry name" value="Glutathione-S-Trfase_C_sf"/>
</dbReference>
<comment type="catalytic activity">
    <reaction evidence="3">
        <text>RX + glutathione = an S-substituted glutathione + a halide anion + H(+)</text>
        <dbReference type="Rhea" id="RHEA:16437"/>
        <dbReference type="ChEBI" id="CHEBI:15378"/>
        <dbReference type="ChEBI" id="CHEBI:16042"/>
        <dbReference type="ChEBI" id="CHEBI:17792"/>
        <dbReference type="ChEBI" id="CHEBI:57925"/>
        <dbReference type="ChEBI" id="CHEBI:90779"/>
        <dbReference type="EC" id="2.5.1.18"/>
    </reaction>
</comment>
<evidence type="ECO:0000313" key="5">
    <source>
        <dbReference type="EMBL" id="KAF7292076.1"/>
    </source>
</evidence>
<keyword evidence="6" id="KW-1185">Reference proteome</keyword>
<evidence type="ECO:0000256" key="3">
    <source>
        <dbReference type="ARBA" id="ARBA00047960"/>
    </source>
</evidence>
<dbReference type="Gene3D" id="3.40.30.10">
    <property type="entry name" value="Glutaredoxin"/>
    <property type="match status" value="1"/>
</dbReference>
<dbReference type="OrthoDB" id="249703at2759"/>
<comment type="caution">
    <text evidence="5">The sequence shown here is derived from an EMBL/GenBank/DDBJ whole genome shotgun (WGS) entry which is preliminary data.</text>
</comment>
<dbReference type="GO" id="GO:0006749">
    <property type="term" value="P:glutathione metabolic process"/>
    <property type="evidence" value="ECO:0007669"/>
    <property type="project" value="TreeGrafter"/>
</dbReference>
<dbReference type="EC" id="2.5.1.18" evidence="1"/>
<dbReference type="PROSITE" id="PS50405">
    <property type="entry name" value="GST_CTER"/>
    <property type="match status" value="1"/>
</dbReference>
<dbReference type="SUPFAM" id="SSF47616">
    <property type="entry name" value="GST C-terminal domain-like"/>
    <property type="match status" value="1"/>
</dbReference>